<gene>
    <name evidence="6" type="primary">fmo1_0</name>
    <name evidence="6" type="ORF">LSUB1_G002342</name>
</gene>
<dbReference type="PANTHER" id="PTHR23023">
    <property type="entry name" value="DIMETHYLANILINE MONOOXYGENASE"/>
    <property type="match status" value="1"/>
</dbReference>
<sequence>MPVVQKRENPTRVAVIGAGVSGLCAAKYLMAERHGAFPNQEYFEVVVFDQNAQAGGVWNQTPADDPYATPIYPSCNTNVPRNMMEYSGVPYPEDTPLFPTNTAVAKYLHDYARELEDRGIIKYNSRVINIRRCQHQARNIWQVTVQLVGRGGGMEELKYYDDVIVVLGTFTKPHVPDKFELRPGSRRDMNIMHSKYYRNAEDSRGEKVLIVGGGPSYWDMSSAIAEMSGAQVFVSVRNEPFVLSSLNQQKVPEVRSVSTRGKKVYFVGGKELEVDIILLCTGYLYDFSMIPCVETSTEKKRVLSLYEHMIYINEKEDPTRQSPESSVFGRGQARQAGHSTLAFVGLPTMDSVFLVAEAQSAFIARYFSGRIKMSTPYMQMVRNQKALEFDEQVTRGRKEDGFHNLVYPRDAQYVDALFERCVQVEAPRDPGTGKTPVFHPLKLHWIRTPNGSEGGIGIIRRVYQITAKTFPSMHFPTVESLGFQFDINQASSAERQKEEFMRGFQTLMEEKRERWANDYWSWKRGSDEWQRKWDSLVRLGLGM</sequence>
<keyword evidence="2" id="KW-0285">Flavoprotein</keyword>
<evidence type="ECO:0000313" key="6">
    <source>
        <dbReference type="EMBL" id="TVY44217.1"/>
    </source>
</evidence>
<organism evidence="6 7">
    <name type="scientific">Lachnellula subtilissima</name>
    <dbReference type="NCBI Taxonomy" id="602034"/>
    <lineage>
        <taxon>Eukaryota</taxon>
        <taxon>Fungi</taxon>
        <taxon>Dikarya</taxon>
        <taxon>Ascomycota</taxon>
        <taxon>Pezizomycotina</taxon>
        <taxon>Leotiomycetes</taxon>
        <taxon>Helotiales</taxon>
        <taxon>Lachnaceae</taxon>
        <taxon>Lachnellula</taxon>
    </lineage>
</organism>
<dbReference type="GO" id="GO:0004499">
    <property type="term" value="F:N,N-dimethylaniline monooxygenase activity"/>
    <property type="evidence" value="ECO:0007669"/>
    <property type="project" value="InterPro"/>
</dbReference>
<protein>
    <submittedName>
        <fullName evidence="6">Thiol-specific monooxygenase</fullName>
    </submittedName>
</protein>
<dbReference type="GO" id="GO:0050661">
    <property type="term" value="F:NADP binding"/>
    <property type="evidence" value="ECO:0007669"/>
    <property type="project" value="InterPro"/>
</dbReference>
<evidence type="ECO:0000256" key="1">
    <source>
        <dbReference type="ARBA" id="ARBA00009183"/>
    </source>
</evidence>
<name>A0A8H8S0M2_9HELO</name>
<keyword evidence="6" id="KW-0503">Monooxygenase</keyword>
<dbReference type="PRINTS" id="PR00370">
    <property type="entry name" value="FMOXYGENASE"/>
</dbReference>
<dbReference type="OrthoDB" id="66881at2759"/>
<accession>A0A8H8S0M2</accession>
<proteinExistence type="inferred from homology"/>
<dbReference type="EMBL" id="QGMJ01000044">
    <property type="protein sequence ID" value="TVY44217.1"/>
    <property type="molecule type" value="Genomic_DNA"/>
</dbReference>
<reference evidence="6 7" key="1">
    <citation type="submission" date="2018-05" db="EMBL/GenBank/DDBJ databases">
        <title>Genome sequencing and assembly of the regulated plant pathogen Lachnellula willkommii and related sister species for the development of diagnostic species identification markers.</title>
        <authorList>
            <person name="Giroux E."/>
            <person name="Bilodeau G."/>
        </authorList>
    </citation>
    <scope>NUCLEOTIDE SEQUENCE [LARGE SCALE GENOMIC DNA]</scope>
    <source>
        <strain evidence="6 7">CBS 197.66</strain>
    </source>
</reference>
<dbReference type="GO" id="GO:0050660">
    <property type="term" value="F:flavin adenine dinucleotide binding"/>
    <property type="evidence" value="ECO:0007669"/>
    <property type="project" value="InterPro"/>
</dbReference>
<comment type="caution">
    <text evidence="6">The sequence shown here is derived from an EMBL/GenBank/DDBJ whole genome shotgun (WGS) entry which is preliminary data.</text>
</comment>
<evidence type="ECO:0000313" key="7">
    <source>
        <dbReference type="Proteomes" id="UP000462212"/>
    </source>
</evidence>
<evidence type="ECO:0000256" key="5">
    <source>
        <dbReference type="ARBA" id="ARBA00023002"/>
    </source>
</evidence>
<keyword evidence="4" id="KW-0521">NADP</keyword>
<evidence type="ECO:0000256" key="4">
    <source>
        <dbReference type="ARBA" id="ARBA00022857"/>
    </source>
</evidence>
<dbReference type="Pfam" id="PF00743">
    <property type="entry name" value="FMO-like"/>
    <property type="match status" value="1"/>
</dbReference>
<evidence type="ECO:0000256" key="3">
    <source>
        <dbReference type="ARBA" id="ARBA00022827"/>
    </source>
</evidence>
<dbReference type="InterPro" id="IPR036188">
    <property type="entry name" value="FAD/NAD-bd_sf"/>
</dbReference>
<dbReference type="AlphaFoldDB" id="A0A8H8S0M2"/>
<dbReference type="InterPro" id="IPR050346">
    <property type="entry name" value="FMO-like"/>
</dbReference>
<keyword evidence="3" id="KW-0274">FAD</keyword>
<dbReference type="InterPro" id="IPR020946">
    <property type="entry name" value="Flavin_mOase-like"/>
</dbReference>
<dbReference type="Gene3D" id="3.50.50.60">
    <property type="entry name" value="FAD/NAD(P)-binding domain"/>
    <property type="match status" value="2"/>
</dbReference>
<comment type="similarity">
    <text evidence="1">Belongs to the FMO family.</text>
</comment>
<keyword evidence="5" id="KW-0560">Oxidoreductase</keyword>
<dbReference type="InterPro" id="IPR000960">
    <property type="entry name" value="Flavin_mOase"/>
</dbReference>
<keyword evidence="7" id="KW-1185">Reference proteome</keyword>
<evidence type="ECO:0000256" key="2">
    <source>
        <dbReference type="ARBA" id="ARBA00022630"/>
    </source>
</evidence>
<dbReference type="Proteomes" id="UP000462212">
    <property type="component" value="Unassembled WGS sequence"/>
</dbReference>
<dbReference type="SUPFAM" id="SSF51905">
    <property type="entry name" value="FAD/NAD(P)-binding domain"/>
    <property type="match status" value="1"/>
</dbReference>